<sequence>MPEISTGHHNLALLQQHNAEIRPTWCGLITRR</sequence>
<accession>A0AAJ3U005</accession>
<dbReference type="EMBL" id="ADJX01000003">
    <property type="protein sequence ID" value="OSL48386.1"/>
    <property type="molecule type" value="Genomic_DNA"/>
</dbReference>
<organism evidence="1 2">
    <name type="scientific">Escherichia coli H605</name>
    <dbReference type="NCBI Taxonomy" id="656410"/>
    <lineage>
        <taxon>Bacteria</taxon>
        <taxon>Pseudomonadati</taxon>
        <taxon>Pseudomonadota</taxon>
        <taxon>Gammaproteobacteria</taxon>
        <taxon>Enterobacterales</taxon>
        <taxon>Enterobacteriaceae</taxon>
        <taxon>Escherichia</taxon>
    </lineage>
</organism>
<name>A0AAJ3U005_ECOLX</name>
<proteinExistence type="predicted"/>
<gene>
    <name evidence="1" type="ORF">EATG_03096</name>
</gene>
<evidence type="ECO:0000313" key="2">
    <source>
        <dbReference type="Proteomes" id="UP000243401"/>
    </source>
</evidence>
<dbReference type="AlphaFoldDB" id="A0AAJ3U005"/>
<dbReference type="Proteomes" id="UP000243401">
    <property type="component" value="Unassembled WGS sequence"/>
</dbReference>
<evidence type="ECO:0000313" key="1">
    <source>
        <dbReference type="EMBL" id="OSL48386.1"/>
    </source>
</evidence>
<protein>
    <submittedName>
        <fullName evidence="1">Uncharacterized protein</fullName>
    </submittedName>
</protein>
<reference evidence="1 2" key="1">
    <citation type="submission" date="2010-04" db="EMBL/GenBank/DDBJ databases">
        <title>The Genome Sequence of Escherichia coli H605.</title>
        <authorList>
            <consortium name="The Broad Institute Genome Sequencing Platform"/>
            <consortium name="The Broad Institute Genome Sequencing Center for Infectious Disease"/>
            <person name="Feldgarden M."/>
            <person name="Gordon D.M."/>
            <person name="Johnson J.R."/>
            <person name="Johnston B.D."/>
            <person name="Young S."/>
            <person name="Zeng Q."/>
            <person name="Koehrsen M."/>
            <person name="Alvarado L."/>
            <person name="Berlin A.M."/>
            <person name="Borenstein D."/>
            <person name="Chapman S.B."/>
            <person name="Chen Z."/>
            <person name="Engels R."/>
            <person name="Freedman E."/>
            <person name="Gellesch M."/>
            <person name="Goldberg J."/>
            <person name="Griggs A."/>
            <person name="Gujja S."/>
            <person name="Heilman E.R."/>
            <person name="Heiman D.I."/>
            <person name="Hepburn T.A."/>
            <person name="Howarth C."/>
            <person name="Jen D."/>
            <person name="Larson L."/>
            <person name="Mehta T."/>
            <person name="Park D."/>
            <person name="Pearson M."/>
            <person name="Richards J."/>
            <person name="Roberts A."/>
            <person name="Saif S."/>
            <person name="Shea T.D."/>
            <person name="Shenoy N."/>
            <person name="Sisk P."/>
            <person name="Stolte C."/>
            <person name="Sykes S.N."/>
            <person name="Walk T."/>
            <person name="White J."/>
            <person name="Yandava C."/>
            <person name="Haas B."/>
            <person name="Henn M.R."/>
            <person name="Nusbaum C."/>
            <person name="Birren B."/>
        </authorList>
    </citation>
    <scope>NUCLEOTIDE SEQUENCE [LARGE SCALE GENOMIC DNA]</scope>
    <source>
        <strain evidence="1 2">H605</strain>
    </source>
</reference>
<comment type="caution">
    <text evidence="1">The sequence shown here is derived from an EMBL/GenBank/DDBJ whole genome shotgun (WGS) entry which is preliminary data.</text>
</comment>